<dbReference type="STRING" id="1121393.SAMN02745216_00580"/>
<dbReference type="RefSeq" id="WP_073472684.1">
    <property type="nucleotide sequence ID" value="NZ_FQZU01000002.1"/>
</dbReference>
<dbReference type="AlphaFoldDB" id="A0A1M6E7G5"/>
<accession>A0A1M6E7G5</accession>
<organism evidence="1 2">
    <name type="scientific">Desulfatibacillum alkenivorans DSM 16219</name>
    <dbReference type="NCBI Taxonomy" id="1121393"/>
    <lineage>
        <taxon>Bacteria</taxon>
        <taxon>Pseudomonadati</taxon>
        <taxon>Thermodesulfobacteriota</taxon>
        <taxon>Desulfobacteria</taxon>
        <taxon>Desulfobacterales</taxon>
        <taxon>Desulfatibacillaceae</taxon>
        <taxon>Desulfatibacillum</taxon>
    </lineage>
</organism>
<dbReference type="EMBL" id="FQZU01000002">
    <property type="protein sequence ID" value="SHI81391.1"/>
    <property type="molecule type" value="Genomic_DNA"/>
</dbReference>
<evidence type="ECO:0000313" key="1">
    <source>
        <dbReference type="EMBL" id="SHI81391.1"/>
    </source>
</evidence>
<protein>
    <submittedName>
        <fullName evidence="1">Uncharacterized protein</fullName>
    </submittedName>
</protein>
<gene>
    <name evidence="1" type="ORF">SAMN02745216_00580</name>
</gene>
<sequence>MMQLEDIKANNDLLNKIDWDMTPEEAVRLYLEWGNNWAMAKRYVIRSVDDETHYFVVYNWEEEPYILLIRRDSSEAEELARIELPKEIQEVFRESVGGNHGVYAVEGEVRDWLKNRLYDA</sequence>
<reference evidence="2" key="1">
    <citation type="submission" date="2016-11" db="EMBL/GenBank/DDBJ databases">
        <authorList>
            <person name="Varghese N."/>
            <person name="Submissions S."/>
        </authorList>
    </citation>
    <scope>NUCLEOTIDE SEQUENCE [LARGE SCALE GENOMIC DNA]</scope>
    <source>
        <strain evidence="2">DSM 16219</strain>
    </source>
</reference>
<dbReference type="OrthoDB" id="5471332at2"/>
<name>A0A1M6E7G5_9BACT</name>
<keyword evidence="2" id="KW-1185">Reference proteome</keyword>
<dbReference type="Proteomes" id="UP000183994">
    <property type="component" value="Unassembled WGS sequence"/>
</dbReference>
<dbReference type="InterPro" id="IPR059223">
    <property type="entry name" value="DVU0772-like"/>
</dbReference>
<proteinExistence type="predicted"/>
<evidence type="ECO:0000313" key="2">
    <source>
        <dbReference type="Proteomes" id="UP000183994"/>
    </source>
</evidence>
<dbReference type="NCBIfam" id="NF045682">
    <property type="entry name" value="DVU0772_fam"/>
    <property type="match status" value="1"/>
</dbReference>